<feature type="region of interest" description="Disordered" evidence="1">
    <location>
        <begin position="306"/>
        <end position="330"/>
    </location>
</feature>
<dbReference type="EMBL" id="JBEWLZ010000005">
    <property type="protein sequence ID" value="MET1490393.1"/>
    <property type="molecule type" value="Genomic_DNA"/>
</dbReference>
<evidence type="ECO:0000256" key="1">
    <source>
        <dbReference type="SAM" id="MobiDB-lite"/>
    </source>
</evidence>
<keyword evidence="4" id="KW-1185">Reference proteome</keyword>
<dbReference type="PANTHER" id="PTHR33490">
    <property type="entry name" value="BLR5614 PROTEIN-RELATED"/>
    <property type="match status" value="1"/>
</dbReference>
<protein>
    <submittedName>
        <fullName evidence="3">Transglutaminase family protein</fullName>
    </submittedName>
</protein>
<dbReference type="RefSeq" id="WP_345929082.1">
    <property type="nucleotide sequence ID" value="NZ_JBDIVF010000008.1"/>
</dbReference>
<evidence type="ECO:0000313" key="3">
    <source>
        <dbReference type="EMBL" id="MET1490393.1"/>
    </source>
</evidence>
<proteinExistence type="predicted"/>
<dbReference type="InterPro" id="IPR013589">
    <property type="entry name" value="Bac_transglu_N"/>
</dbReference>
<dbReference type="InterPro" id="IPR038765">
    <property type="entry name" value="Papain-like_cys_pep_sf"/>
</dbReference>
<sequence>MSQRYHVIHETLYRYASSVSLSQHLLHLAPRNWAFQQLEHFQLDITPEPAQKQTGQDWFGNSSMRLALRQPHDMLRLIAASTVNVLKRPAGWREAPGAPWEKVAALLAAFPTTAPLDAQEFALASSQVPLLEDVRTWALASFTPGRPILEASRHLMSRIYREFEFDPKASTVATPVAQTFQQRRGVCQDFAQLMLCALRSLGLAARYMSGYILTHPAPGKPRLIGADASHAWVAVWCPENGWVGFDPTNNLQPDLEHVVLGWGRDFGDVSPMRGVILGGASHEVEVQVTMMPAENKRFEDLLEAVRQRPLSREPAPAALPSGGSPAARPR</sequence>
<reference evidence="3 4" key="1">
    <citation type="submission" date="2024-07" db="EMBL/GenBank/DDBJ databases">
        <title>Uliginosibacterium paludis KCTC:42655.</title>
        <authorList>
            <person name="Kim M.K."/>
        </authorList>
    </citation>
    <scope>NUCLEOTIDE SEQUENCE [LARGE SCALE GENOMIC DNA]</scope>
    <source>
        <strain evidence="3 4">KCTC 42655</strain>
    </source>
</reference>
<feature type="compositionally biased region" description="Low complexity" evidence="1">
    <location>
        <begin position="314"/>
        <end position="330"/>
    </location>
</feature>
<name>A0ABV2CR45_9RHOO</name>
<accession>A0ABV2CR45</accession>
<dbReference type="Pfam" id="PF08379">
    <property type="entry name" value="Bact_transglu_N"/>
    <property type="match status" value="1"/>
</dbReference>
<dbReference type="InterPro" id="IPR002931">
    <property type="entry name" value="Transglutaminase-like"/>
</dbReference>
<dbReference type="SUPFAM" id="SSF54001">
    <property type="entry name" value="Cysteine proteinases"/>
    <property type="match status" value="1"/>
</dbReference>
<dbReference type="Proteomes" id="UP001548590">
    <property type="component" value="Unassembled WGS sequence"/>
</dbReference>
<organism evidence="3 4">
    <name type="scientific">Uliginosibacterium paludis</name>
    <dbReference type="NCBI Taxonomy" id="1615952"/>
    <lineage>
        <taxon>Bacteria</taxon>
        <taxon>Pseudomonadati</taxon>
        <taxon>Pseudomonadota</taxon>
        <taxon>Betaproteobacteria</taxon>
        <taxon>Rhodocyclales</taxon>
        <taxon>Zoogloeaceae</taxon>
        <taxon>Uliginosibacterium</taxon>
    </lineage>
</organism>
<evidence type="ECO:0000259" key="2">
    <source>
        <dbReference type="SMART" id="SM00460"/>
    </source>
</evidence>
<dbReference type="Gene3D" id="3.10.620.30">
    <property type="match status" value="1"/>
</dbReference>
<dbReference type="SMART" id="SM00460">
    <property type="entry name" value="TGc"/>
    <property type="match status" value="1"/>
</dbReference>
<gene>
    <name evidence="3" type="ORF">ABVT11_11210</name>
</gene>
<comment type="caution">
    <text evidence="3">The sequence shown here is derived from an EMBL/GenBank/DDBJ whole genome shotgun (WGS) entry which is preliminary data.</text>
</comment>
<evidence type="ECO:0000313" key="4">
    <source>
        <dbReference type="Proteomes" id="UP001548590"/>
    </source>
</evidence>
<dbReference type="PANTHER" id="PTHR33490:SF7">
    <property type="entry name" value="BLR2979 PROTEIN"/>
    <property type="match status" value="1"/>
</dbReference>
<feature type="domain" description="Transglutaminase-like" evidence="2">
    <location>
        <begin position="179"/>
        <end position="249"/>
    </location>
</feature>
<dbReference type="Pfam" id="PF01841">
    <property type="entry name" value="Transglut_core"/>
    <property type="match status" value="1"/>
</dbReference>